<reference evidence="2 3" key="1">
    <citation type="submission" date="2020-08" db="EMBL/GenBank/DDBJ databases">
        <title>Draft genome sequencing of an Anaerocolumna strain isolated from anoxic soil subjected to BSD treatment.</title>
        <authorList>
            <person name="Uek A."/>
            <person name="Tonouchi A."/>
        </authorList>
    </citation>
    <scope>NUCLEOTIDE SEQUENCE [LARGE SCALE GENOMIC DNA]</scope>
    <source>
        <strain evidence="2 3">CTTW</strain>
    </source>
</reference>
<evidence type="ECO:0000313" key="3">
    <source>
        <dbReference type="Proteomes" id="UP000515703"/>
    </source>
</evidence>
<dbReference type="RefSeq" id="WP_185256032.1">
    <property type="nucleotide sequence ID" value="NZ_AP023368.1"/>
</dbReference>
<reference evidence="2 3" key="2">
    <citation type="submission" date="2020-08" db="EMBL/GenBank/DDBJ databases">
        <authorList>
            <person name="Ueki A."/>
            <person name="Tonouchi A."/>
        </authorList>
    </citation>
    <scope>NUCLEOTIDE SEQUENCE [LARGE SCALE GENOMIC DNA]</scope>
    <source>
        <strain evidence="2 3">CTTW</strain>
    </source>
</reference>
<evidence type="ECO:0000313" key="2">
    <source>
        <dbReference type="EMBL" id="BCK00346.1"/>
    </source>
</evidence>
<sequence length="84" mass="9431">MKQSKTGNRTILYYLVAIYIGYMGYLVLKNRLSGDETLPFPIAIAAAFILIIGAVGIICYAAIQNRKSEKQKKIEQCQEEDTLD</sequence>
<dbReference type="KEGG" id="acht:bsdcttw_33860"/>
<keyword evidence="1" id="KW-0812">Transmembrane</keyword>
<proteinExistence type="predicted"/>
<protein>
    <submittedName>
        <fullName evidence="2">Uncharacterized protein</fullName>
    </submittedName>
</protein>
<feature type="transmembrane region" description="Helical" evidence="1">
    <location>
        <begin position="40"/>
        <end position="63"/>
    </location>
</feature>
<gene>
    <name evidence="2" type="ORF">bsdcttw_33860</name>
</gene>
<dbReference type="EMBL" id="AP023368">
    <property type="protein sequence ID" value="BCK00346.1"/>
    <property type="molecule type" value="Genomic_DNA"/>
</dbReference>
<accession>A0A7I8DTI8</accession>
<dbReference type="AlphaFoldDB" id="A0A7I8DTI8"/>
<feature type="transmembrane region" description="Helical" evidence="1">
    <location>
        <begin position="12"/>
        <end position="28"/>
    </location>
</feature>
<dbReference type="Proteomes" id="UP000515703">
    <property type="component" value="Chromosome"/>
</dbReference>
<keyword evidence="1" id="KW-0472">Membrane</keyword>
<keyword evidence="3" id="KW-1185">Reference proteome</keyword>
<organism evidence="2 3">
    <name type="scientific">Anaerocolumna chitinilytica</name>
    <dbReference type="NCBI Taxonomy" id="1727145"/>
    <lineage>
        <taxon>Bacteria</taxon>
        <taxon>Bacillati</taxon>
        <taxon>Bacillota</taxon>
        <taxon>Clostridia</taxon>
        <taxon>Lachnospirales</taxon>
        <taxon>Lachnospiraceae</taxon>
        <taxon>Anaerocolumna</taxon>
    </lineage>
</organism>
<name>A0A7I8DTI8_9FIRM</name>
<evidence type="ECO:0000256" key="1">
    <source>
        <dbReference type="SAM" id="Phobius"/>
    </source>
</evidence>
<keyword evidence="1" id="KW-1133">Transmembrane helix</keyword>